<dbReference type="PIRSF" id="PIRSF016184">
    <property type="entry name" value="PhzC_PhzF"/>
    <property type="match status" value="1"/>
</dbReference>
<gene>
    <name evidence="1" type="ORF">GCM10009844_01900</name>
</gene>
<comment type="caution">
    <text evidence="1">The sequence shown here is derived from an EMBL/GenBank/DDBJ whole genome shotgun (WGS) entry which is preliminary data.</text>
</comment>
<reference evidence="2" key="1">
    <citation type="journal article" date="2019" name="Int. J. Syst. Evol. Microbiol.">
        <title>The Global Catalogue of Microorganisms (GCM) 10K type strain sequencing project: providing services to taxonomists for standard genome sequencing and annotation.</title>
        <authorList>
            <consortium name="The Broad Institute Genomics Platform"/>
            <consortium name="The Broad Institute Genome Sequencing Center for Infectious Disease"/>
            <person name="Wu L."/>
            <person name="Ma J."/>
        </authorList>
    </citation>
    <scope>NUCLEOTIDE SEQUENCE [LARGE SCALE GENOMIC DNA]</scope>
    <source>
        <strain evidence="2">JCM 16022</strain>
    </source>
</reference>
<dbReference type="PANTHER" id="PTHR13774:SF32">
    <property type="entry name" value="ANTISENSE-ENHANCING SEQUENCE 1"/>
    <property type="match status" value="1"/>
</dbReference>
<proteinExistence type="predicted"/>
<name>A0ABP5KQV5_9ACTN</name>
<dbReference type="NCBIfam" id="TIGR00654">
    <property type="entry name" value="PhzF_family"/>
    <property type="match status" value="1"/>
</dbReference>
<accession>A0ABP5KQV5</accession>
<dbReference type="Pfam" id="PF02567">
    <property type="entry name" value="PhzC-PhzF"/>
    <property type="match status" value="1"/>
</dbReference>
<dbReference type="RefSeq" id="WP_344146195.1">
    <property type="nucleotide sequence ID" value="NZ_BAAAQR010000001.1"/>
</dbReference>
<keyword evidence="2" id="KW-1185">Reference proteome</keyword>
<dbReference type="EMBL" id="BAAAQR010000001">
    <property type="protein sequence ID" value="GAA2136022.1"/>
    <property type="molecule type" value="Genomic_DNA"/>
</dbReference>
<evidence type="ECO:0000313" key="1">
    <source>
        <dbReference type="EMBL" id="GAA2136022.1"/>
    </source>
</evidence>
<dbReference type="SUPFAM" id="SSF54506">
    <property type="entry name" value="Diaminopimelate epimerase-like"/>
    <property type="match status" value="1"/>
</dbReference>
<protein>
    <submittedName>
        <fullName evidence="1">PhzF family phenazine biosynthesis protein</fullName>
    </submittedName>
</protein>
<evidence type="ECO:0000313" key="2">
    <source>
        <dbReference type="Proteomes" id="UP001501771"/>
    </source>
</evidence>
<organism evidence="1 2">
    <name type="scientific">Nocardioides koreensis</name>
    <dbReference type="NCBI Taxonomy" id="433651"/>
    <lineage>
        <taxon>Bacteria</taxon>
        <taxon>Bacillati</taxon>
        <taxon>Actinomycetota</taxon>
        <taxon>Actinomycetes</taxon>
        <taxon>Propionibacteriales</taxon>
        <taxon>Nocardioidaceae</taxon>
        <taxon>Nocardioides</taxon>
    </lineage>
</organism>
<dbReference type="Proteomes" id="UP001501771">
    <property type="component" value="Unassembled WGS sequence"/>
</dbReference>
<dbReference type="Gene3D" id="3.10.310.10">
    <property type="entry name" value="Diaminopimelate Epimerase, Chain A, domain 1"/>
    <property type="match status" value="2"/>
</dbReference>
<dbReference type="PANTHER" id="PTHR13774">
    <property type="entry name" value="PHENAZINE BIOSYNTHESIS PROTEIN"/>
    <property type="match status" value="1"/>
</dbReference>
<sequence length="299" mass="31513">MDGLGSGIGQLSLHHVDVFTDRPMAGNGLAVVASPGPLAADEMLRIAQELRQFETIFLFHVGEDGAEARIFTPEEELDFAGHPVLGAAAVLHAQSRPTADRHVWTIRVAGRPLRVTTVARDHGIIGAEMDQGPATVSPPLPQGVARRFAAALGLRVEQVREDLPSQVVSTGLPYLLLPVTSEGLAASHVAVADLPSMLSEIGAAFVYVLDPDRPEGRTWDNRGVTEDVATGSAAGPAAAYLVRHGLRPADEFFHVHQGRFVGRPSRIDVRNAADGSISVGGLVAPFSSGSIEMAAVRPG</sequence>
<dbReference type="InterPro" id="IPR003719">
    <property type="entry name" value="Phenazine_PhzF-like"/>
</dbReference>